<dbReference type="AlphaFoldDB" id="A0A0A9WT39"/>
<name>A0A0A9WT39_LYGHE</name>
<accession>A0A0A9WT39</accession>
<evidence type="ECO:0000313" key="3">
    <source>
        <dbReference type="EMBL" id="JAQ15872.1"/>
    </source>
</evidence>
<dbReference type="EMBL" id="GBHO01033971">
    <property type="protein sequence ID" value="JAG09633.1"/>
    <property type="molecule type" value="Transcribed_RNA"/>
</dbReference>
<reference evidence="2" key="2">
    <citation type="submission" date="2014-07" db="EMBL/GenBank/DDBJ databases">
        <authorList>
            <person name="Hull J."/>
        </authorList>
    </citation>
    <scope>NUCLEOTIDE SEQUENCE</scope>
</reference>
<proteinExistence type="predicted"/>
<gene>
    <name evidence="2" type="primary">CPSF1_1</name>
    <name evidence="3" type="synonym">CPSF1</name>
    <name evidence="2" type="ORF">CM83_40945</name>
    <name evidence="3" type="ORF">g.12470</name>
</gene>
<dbReference type="InterPro" id="IPR050358">
    <property type="entry name" value="RSE1/DDB1/CFT1"/>
</dbReference>
<dbReference type="EMBL" id="GDHC01002757">
    <property type="protein sequence ID" value="JAQ15872.1"/>
    <property type="molecule type" value="Transcribed_RNA"/>
</dbReference>
<dbReference type="Gene3D" id="2.130.10.10">
    <property type="entry name" value="YVTN repeat-like/Quinoprotein amine dehydrogenase"/>
    <property type="match status" value="1"/>
</dbReference>
<organism evidence="2">
    <name type="scientific">Lygus hesperus</name>
    <name type="common">Western plant bug</name>
    <dbReference type="NCBI Taxonomy" id="30085"/>
    <lineage>
        <taxon>Eukaryota</taxon>
        <taxon>Metazoa</taxon>
        <taxon>Ecdysozoa</taxon>
        <taxon>Arthropoda</taxon>
        <taxon>Hexapoda</taxon>
        <taxon>Insecta</taxon>
        <taxon>Pterygota</taxon>
        <taxon>Neoptera</taxon>
        <taxon>Paraneoptera</taxon>
        <taxon>Hemiptera</taxon>
        <taxon>Heteroptera</taxon>
        <taxon>Panheteroptera</taxon>
        <taxon>Cimicomorpha</taxon>
        <taxon>Miridae</taxon>
        <taxon>Mirini</taxon>
        <taxon>Lygus</taxon>
    </lineage>
</organism>
<reference evidence="2" key="1">
    <citation type="journal article" date="2014" name="PLoS ONE">
        <title>Transcriptome-Based Identification of ABC Transporters in the Western Tarnished Plant Bug Lygus hesperus.</title>
        <authorList>
            <person name="Hull J.J."/>
            <person name="Chaney K."/>
            <person name="Geib S.M."/>
            <person name="Fabrick J.A."/>
            <person name="Brent C.S."/>
            <person name="Walsh D."/>
            <person name="Lavine L.C."/>
        </authorList>
    </citation>
    <scope>NUCLEOTIDE SEQUENCE</scope>
</reference>
<dbReference type="InterPro" id="IPR004871">
    <property type="entry name" value="RSE1/DDB1/CPSF1_C"/>
</dbReference>
<dbReference type="GO" id="GO:0005634">
    <property type="term" value="C:nucleus"/>
    <property type="evidence" value="ECO:0007669"/>
    <property type="project" value="InterPro"/>
</dbReference>
<evidence type="ECO:0000313" key="2">
    <source>
        <dbReference type="EMBL" id="JAG09633.1"/>
    </source>
</evidence>
<reference evidence="3" key="3">
    <citation type="journal article" date="2016" name="Gigascience">
        <title>De novo construction of an expanded transcriptome assembly for the western tarnished plant bug, Lygus hesperus.</title>
        <authorList>
            <person name="Tassone E.E."/>
            <person name="Geib S.M."/>
            <person name="Hall B."/>
            <person name="Fabrick J.A."/>
            <person name="Brent C.S."/>
            <person name="Hull J.J."/>
        </authorList>
    </citation>
    <scope>NUCLEOTIDE SEQUENCE</scope>
</reference>
<sequence>MKGPVTALCEINGDLAVAVGGTIRVLHYENKAAPQSALQTTALLYANVYVTTLSSIKTYLLYGDLHASASLARYSAVNHTLTPLAKDVHAISTVTSLPLYHQRHLGLLVSDDRRCLYSFGYVPRVQSTHSAGIDSDSGNGVDSDISAAAAFVSATETNTNVERDEDGKISSKIL</sequence>
<dbReference type="InterPro" id="IPR015943">
    <property type="entry name" value="WD40/YVTN_repeat-like_dom_sf"/>
</dbReference>
<dbReference type="Pfam" id="PF03178">
    <property type="entry name" value="CPSF_A"/>
    <property type="match status" value="1"/>
</dbReference>
<dbReference type="PANTHER" id="PTHR10644">
    <property type="entry name" value="DNA REPAIR/RNA PROCESSING CPSF FAMILY"/>
    <property type="match status" value="1"/>
</dbReference>
<protein>
    <submittedName>
        <fullName evidence="2">Cleavage and polyadenylation specificity factor subunit 1</fullName>
    </submittedName>
</protein>
<feature type="domain" description="RSE1/DDB1/CPSF1 C-terminal" evidence="1">
    <location>
        <begin position="1"/>
        <end position="129"/>
    </location>
</feature>
<dbReference type="GO" id="GO:0003676">
    <property type="term" value="F:nucleic acid binding"/>
    <property type="evidence" value="ECO:0007669"/>
    <property type="project" value="InterPro"/>
</dbReference>
<evidence type="ECO:0000259" key="1">
    <source>
        <dbReference type="Pfam" id="PF03178"/>
    </source>
</evidence>